<dbReference type="AlphaFoldDB" id="A0A090QB79"/>
<accession>A0A090QB79</accession>
<comment type="caution">
    <text evidence="2">The sequence shown here is derived from an EMBL/GenBank/DDBJ whole genome shotgun (WGS) entry which is preliminary data.</text>
</comment>
<keyword evidence="1" id="KW-0812">Transmembrane</keyword>
<sequence length="93" mass="11251">MSYNNHLFRKIQAIQNKAAQRRNSRLNDSRDAVYNEQTNSKMSLQFTPEQVASTKRKVIAKALKDQRDNKRFWYYKLVLTIILIIIIFWWLFL</sequence>
<evidence type="ECO:0000313" key="2">
    <source>
        <dbReference type="EMBL" id="GAK99462.1"/>
    </source>
</evidence>
<reference evidence="2 3" key="1">
    <citation type="journal article" date="2014" name="Genome Announc.">
        <title>Draft Genome Sequences of Marine Flavobacterium Nonlabens Strains NR17, NR24, NR27, NR32, NR33, and Ara13.</title>
        <authorList>
            <person name="Nakanishi M."/>
            <person name="Meirelles P."/>
            <person name="Suzuki R."/>
            <person name="Takatani N."/>
            <person name="Mino S."/>
            <person name="Suda W."/>
            <person name="Oshima K."/>
            <person name="Hattori M."/>
            <person name="Ohkuma M."/>
            <person name="Hosokawa M."/>
            <person name="Miyashita K."/>
            <person name="Thompson F.L."/>
            <person name="Niwa A."/>
            <person name="Sawabe T."/>
            <person name="Sawabe T."/>
        </authorList>
    </citation>
    <scope>NUCLEOTIDE SEQUENCE [LARGE SCALE GENOMIC DNA]</scope>
    <source>
        <strain evidence="3">JCM19314</strain>
    </source>
</reference>
<organism evidence="2 3">
    <name type="scientific">Nonlabens ulvanivorans</name>
    <name type="common">Persicivirga ulvanivorans</name>
    <dbReference type="NCBI Taxonomy" id="906888"/>
    <lineage>
        <taxon>Bacteria</taxon>
        <taxon>Pseudomonadati</taxon>
        <taxon>Bacteroidota</taxon>
        <taxon>Flavobacteriia</taxon>
        <taxon>Flavobacteriales</taxon>
        <taxon>Flavobacteriaceae</taxon>
        <taxon>Nonlabens</taxon>
    </lineage>
</organism>
<evidence type="ECO:0000256" key="1">
    <source>
        <dbReference type="SAM" id="Phobius"/>
    </source>
</evidence>
<keyword evidence="1" id="KW-0472">Membrane</keyword>
<gene>
    <name evidence="2" type="ORF">JCM19314_3507</name>
</gene>
<name>A0A090QB79_NONUL</name>
<dbReference type="EMBL" id="BBMM01000002">
    <property type="protein sequence ID" value="GAK99462.1"/>
    <property type="molecule type" value="Genomic_DNA"/>
</dbReference>
<proteinExistence type="predicted"/>
<protein>
    <submittedName>
        <fullName evidence="2">Uncharacterized protein</fullName>
    </submittedName>
</protein>
<dbReference type="Proteomes" id="UP000029226">
    <property type="component" value="Unassembled WGS sequence"/>
</dbReference>
<feature type="transmembrane region" description="Helical" evidence="1">
    <location>
        <begin position="73"/>
        <end position="92"/>
    </location>
</feature>
<evidence type="ECO:0000313" key="3">
    <source>
        <dbReference type="Proteomes" id="UP000029226"/>
    </source>
</evidence>
<keyword evidence="1" id="KW-1133">Transmembrane helix</keyword>